<dbReference type="EMBL" id="FWPT01000002">
    <property type="protein sequence ID" value="SMA39303.1"/>
    <property type="molecule type" value="Genomic_DNA"/>
</dbReference>
<dbReference type="RefSeq" id="WP_087107519.1">
    <property type="nucleotide sequence ID" value="NZ_CBCSCN010000001.1"/>
</dbReference>
<keyword evidence="3" id="KW-1185">Reference proteome</keyword>
<feature type="signal peptide" evidence="1">
    <location>
        <begin position="1"/>
        <end position="23"/>
    </location>
</feature>
<reference evidence="2 3" key="1">
    <citation type="submission" date="2017-03" db="EMBL/GenBank/DDBJ databases">
        <authorList>
            <person name="Afonso C.L."/>
            <person name="Miller P.J."/>
            <person name="Scott M.A."/>
            <person name="Spackman E."/>
            <person name="Goraichik I."/>
            <person name="Dimitrov K.M."/>
            <person name="Suarez D.L."/>
            <person name="Swayne D.E."/>
        </authorList>
    </citation>
    <scope>NUCLEOTIDE SEQUENCE [LARGE SCALE GENOMIC DNA]</scope>
    <source>
        <strain evidence="2">SB41UT1</strain>
    </source>
</reference>
<accession>A0A1X7AGP2</accession>
<proteinExistence type="predicted"/>
<evidence type="ECO:0000313" key="3">
    <source>
        <dbReference type="Proteomes" id="UP000196573"/>
    </source>
</evidence>
<organism evidence="2 3">
    <name type="scientific">Parendozoicomonas haliclonae</name>
    <dbReference type="NCBI Taxonomy" id="1960125"/>
    <lineage>
        <taxon>Bacteria</taxon>
        <taxon>Pseudomonadati</taxon>
        <taxon>Pseudomonadota</taxon>
        <taxon>Gammaproteobacteria</taxon>
        <taxon>Oceanospirillales</taxon>
        <taxon>Endozoicomonadaceae</taxon>
        <taxon>Parendozoicomonas</taxon>
    </lineage>
</organism>
<evidence type="ECO:0008006" key="4">
    <source>
        <dbReference type="Google" id="ProtNLM"/>
    </source>
</evidence>
<dbReference type="AlphaFoldDB" id="A0A1X7AGP2"/>
<keyword evidence="1" id="KW-0732">Signal</keyword>
<gene>
    <name evidence="2" type="ORF">EHSB41UT_01007</name>
</gene>
<feature type="chain" id="PRO_5013344446" description="Spore coat protein U domain-containing protein" evidence="1">
    <location>
        <begin position="24"/>
        <end position="191"/>
    </location>
</feature>
<evidence type="ECO:0000313" key="2">
    <source>
        <dbReference type="EMBL" id="SMA39303.1"/>
    </source>
</evidence>
<sequence length="191" mass="19682">MKNMTYKALALAIAVGASGGVFADAGDLNPDHEQLGATSYGDFKITYSNSAKARVFGLDDITLTSSDSTSPITAKDDICIFTNQTNFSLVVDSTNNFSLQDSASSEGATYTLNFQEKGAASNDLGTWGLESGNNSDGYKATAIPAIALKGGDSELGNTCSGNITMTVSAKQKAGASNGTYTDSVLLTVAPE</sequence>
<protein>
    <recommendedName>
        <fullName evidence="4">Spore coat protein U domain-containing protein</fullName>
    </recommendedName>
</protein>
<evidence type="ECO:0000256" key="1">
    <source>
        <dbReference type="SAM" id="SignalP"/>
    </source>
</evidence>
<dbReference type="Proteomes" id="UP000196573">
    <property type="component" value="Unassembled WGS sequence"/>
</dbReference>
<name>A0A1X7AGP2_9GAMM</name>